<dbReference type="FunFam" id="3.40.50.720:FF:000084">
    <property type="entry name" value="Short-chain dehydrogenase reductase"/>
    <property type="match status" value="1"/>
</dbReference>
<proteinExistence type="inferred from homology"/>
<dbReference type="PANTHER" id="PTHR43669:SF14">
    <property type="entry name" value="OXIDOREDUCTASE"/>
    <property type="match status" value="1"/>
</dbReference>
<dbReference type="PANTHER" id="PTHR43669">
    <property type="entry name" value="5-KETO-D-GLUCONATE 5-REDUCTASE"/>
    <property type="match status" value="1"/>
</dbReference>
<dbReference type="Gene3D" id="3.40.50.720">
    <property type="entry name" value="NAD(P)-binding Rossmann-like Domain"/>
    <property type="match status" value="1"/>
</dbReference>
<dbReference type="SUPFAM" id="SSF51735">
    <property type="entry name" value="NAD(P)-binding Rossmann-fold domains"/>
    <property type="match status" value="1"/>
</dbReference>
<keyword evidence="2" id="KW-0560">Oxidoreductase</keyword>
<evidence type="ECO:0000313" key="3">
    <source>
        <dbReference type="EMBL" id="KEJ95317.1"/>
    </source>
</evidence>
<dbReference type="Proteomes" id="UP000027746">
    <property type="component" value="Unassembled WGS sequence"/>
</dbReference>
<name>A0A073JC59_9RHOB</name>
<dbReference type="InterPro" id="IPR036291">
    <property type="entry name" value="NAD(P)-bd_dom_sf"/>
</dbReference>
<dbReference type="GO" id="GO:0016491">
    <property type="term" value="F:oxidoreductase activity"/>
    <property type="evidence" value="ECO:0007669"/>
    <property type="project" value="UniProtKB-KW"/>
</dbReference>
<evidence type="ECO:0000313" key="4">
    <source>
        <dbReference type="Proteomes" id="UP000027746"/>
    </source>
</evidence>
<keyword evidence="4" id="KW-1185">Reference proteome</keyword>
<dbReference type="RefSeq" id="WP_037927728.1">
    <property type="nucleotide sequence ID" value="NZ_CP054606.1"/>
</dbReference>
<dbReference type="NCBIfam" id="NF005559">
    <property type="entry name" value="PRK07231.1"/>
    <property type="match status" value="1"/>
</dbReference>
<sequence>MSKRLEGKVALVTGGGLGIGRAICEAYAREGAAVGVFDLKPELAEATVAAIQEAGGQAVALVGNAALRADVFDAAEKLKQAFGPVTLLVNNAMWNRYGPLEDQDETMIGRMIDVGFKGVIWGYQAVLPQMREAGGGAIVNIASPSAVLAMKHGIMYSAIKAAVAAATRSGAAEFGPDNVRVTAIAPGPTQTDGAMRVVTDEGWERRRERIPIRRLGQPADMANAAVFLASEEASFITGDMIFVDGGITYAFS</sequence>
<comment type="similarity">
    <text evidence="1">Belongs to the short-chain dehydrogenases/reductases (SDR) family.</text>
</comment>
<dbReference type="EMBL" id="JAMD01000007">
    <property type="protein sequence ID" value="KEJ95317.1"/>
    <property type="molecule type" value="Genomic_DNA"/>
</dbReference>
<dbReference type="PRINTS" id="PR00080">
    <property type="entry name" value="SDRFAMILY"/>
</dbReference>
<dbReference type="AlphaFoldDB" id="A0A073JC59"/>
<dbReference type="GeneID" id="68872507"/>
<comment type="caution">
    <text evidence="3">The sequence shown here is derived from an EMBL/GenBank/DDBJ whole genome shotgun (WGS) entry which is preliminary data.</text>
</comment>
<organism evidence="3 4">
    <name type="scientific">Pseudosulfitobacter pseudonitzschiae</name>
    <dbReference type="NCBI Taxonomy" id="1402135"/>
    <lineage>
        <taxon>Bacteria</taxon>
        <taxon>Pseudomonadati</taxon>
        <taxon>Pseudomonadota</taxon>
        <taxon>Alphaproteobacteria</taxon>
        <taxon>Rhodobacterales</taxon>
        <taxon>Roseobacteraceae</taxon>
        <taxon>Pseudosulfitobacter</taxon>
    </lineage>
</organism>
<accession>A0A073JC59</accession>
<gene>
    <name evidence="3" type="ORF">SUH3_22590</name>
</gene>
<dbReference type="PRINTS" id="PR00081">
    <property type="entry name" value="GDHRDH"/>
</dbReference>
<dbReference type="CDD" id="cd05233">
    <property type="entry name" value="SDR_c"/>
    <property type="match status" value="1"/>
</dbReference>
<dbReference type="Pfam" id="PF13561">
    <property type="entry name" value="adh_short_C2"/>
    <property type="match status" value="1"/>
</dbReference>
<evidence type="ECO:0000256" key="2">
    <source>
        <dbReference type="ARBA" id="ARBA00023002"/>
    </source>
</evidence>
<evidence type="ECO:0000256" key="1">
    <source>
        <dbReference type="ARBA" id="ARBA00006484"/>
    </source>
</evidence>
<dbReference type="OrthoDB" id="198783at2"/>
<reference evidence="3 4" key="1">
    <citation type="submission" date="2014-01" db="EMBL/GenBank/DDBJ databases">
        <title>Sulfitobacter sp. H3 (MCCC 1A00686) Genome Sequencing.</title>
        <authorList>
            <person name="Lai Q."/>
            <person name="Hong Z."/>
        </authorList>
    </citation>
    <scope>NUCLEOTIDE SEQUENCE [LARGE SCALE GENOMIC DNA]</scope>
    <source>
        <strain evidence="3 4">H3</strain>
    </source>
</reference>
<dbReference type="InterPro" id="IPR002347">
    <property type="entry name" value="SDR_fam"/>
</dbReference>
<protein>
    <submittedName>
        <fullName evidence="3">Oxidoreductase</fullName>
    </submittedName>
</protein>